<dbReference type="OrthoDB" id="192696at2"/>
<name>A0A411HHC7_9GAMM</name>
<dbReference type="AlphaFoldDB" id="A0A411HHC7"/>
<dbReference type="InterPro" id="IPR029058">
    <property type="entry name" value="AB_hydrolase_fold"/>
</dbReference>
<dbReference type="PANTHER" id="PTHR33428">
    <property type="entry name" value="CHLOROPHYLLASE-2, CHLOROPLASTIC"/>
    <property type="match status" value="1"/>
</dbReference>
<reference evidence="1 2" key="1">
    <citation type="submission" date="2019-01" db="EMBL/GenBank/DDBJ databases">
        <title>Pseudolysobacter antarctica gen. nov., sp. nov., isolated from Fildes Peninsula, Antarctica.</title>
        <authorList>
            <person name="Wei Z."/>
            <person name="Peng F."/>
        </authorList>
    </citation>
    <scope>NUCLEOTIDE SEQUENCE [LARGE SCALE GENOMIC DNA]</scope>
    <source>
        <strain evidence="1 2">AQ6-296</strain>
    </source>
</reference>
<dbReference type="Proteomes" id="UP000291562">
    <property type="component" value="Chromosome"/>
</dbReference>
<evidence type="ECO:0000313" key="2">
    <source>
        <dbReference type="Proteomes" id="UP000291562"/>
    </source>
</evidence>
<evidence type="ECO:0000313" key="1">
    <source>
        <dbReference type="EMBL" id="QBB69926.1"/>
    </source>
</evidence>
<organism evidence="1 2">
    <name type="scientific">Pseudolysobacter antarcticus</name>
    <dbReference type="NCBI Taxonomy" id="2511995"/>
    <lineage>
        <taxon>Bacteria</taxon>
        <taxon>Pseudomonadati</taxon>
        <taxon>Pseudomonadota</taxon>
        <taxon>Gammaproteobacteria</taxon>
        <taxon>Lysobacterales</taxon>
        <taxon>Rhodanobacteraceae</taxon>
        <taxon>Pseudolysobacter</taxon>
    </lineage>
</organism>
<dbReference type="Gene3D" id="3.40.50.1820">
    <property type="entry name" value="alpha/beta hydrolase"/>
    <property type="match status" value="1"/>
</dbReference>
<gene>
    <name evidence="1" type="ORF">ELE36_05870</name>
</gene>
<dbReference type="SUPFAM" id="SSF53474">
    <property type="entry name" value="alpha/beta-Hydrolases"/>
    <property type="match status" value="1"/>
</dbReference>
<dbReference type="EMBL" id="CP035704">
    <property type="protein sequence ID" value="QBB69926.1"/>
    <property type="molecule type" value="Genomic_DNA"/>
</dbReference>
<dbReference type="KEGG" id="xbc:ELE36_05870"/>
<dbReference type="PANTHER" id="PTHR33428:SF14">
    <property type="entry name" value="CARBOXYLESTERASE TYPE B DOMAIN-CONTAINING PROTEIN"/>
    <property type="match status" value="1"/>
</dbReference>
<sequence length="351" mass="36920">MIKNPRRANMDRKMRIIRKSELGAGSSLAYGWTMWLAIGFASAGAPEVRAASCNGDTLLGSGFETMERADIAQSGPFQVATVSGTSTRAARSTPWTASYPVGTSQRPLVIFEPGYHVTSAAYADWAHHLTSWGYIVIRAEGPSDFFPDHVAVALDLQKVLTDLLVPGALPVSVASTRIAMSGHALGGKLALMASASDARVKTMLVFDPSNANNGSYSVQVPNIVPQPVADIAKPLGILGETLDSGPGLNSCSPAAQNYQTIFQAAISARPAYEWTLGGAGIASFISNPDACGQSCSLCTQPTLSLAQAQTFMLSSSTAFLETHLNDSVGMCGWLTGSLLSPFVTLRMSNPN</sequence>
<accession>A0A411HHC7</accession>
<dbReference type="Pfam" id="PF07224">
    <property type="entry name" value="Chlorophyllase"/>
    <property type="match status" value="1"/>
</dbReference>
<dbReference type="InterPro" id="IPR017395">
    <property type="entry name" value="Chlorophyllase-like"/>
</dbReference>
<proteinExistence type="predicted"/>
<protein>
    <recommendedName>
        <fullName evidence="3">Alpha/beta hydrolase</fullName>
    </recommendedName>
</protein>
<keyword evidence="2" id="KW-1185">Reference proteome</keyword>
<evidence type="ECO:0008006" key="3">
    <source>
        <dbReference type="Google" id="ProtNLM"/>
    </source>
</evidence>